<evidence type="ECO:0000313" key="2">
    <source>
        <dbReference type="EMBL" id="GBP69269.1"/>
    </source>
</evidence>
<comment type="caution">
    <text evidence="2">The sequence shown here is derived from an EMBL/GenBank/DDBJ whole genome shotgun (WGS) entry which is preliminary data.</text>
</comment>
<dbReference type="EMBL" id="BGZK01001035">
    <property type="protein sequence ID" value="GBP69269.1"/>
    <property type="molecule type" value="Genomic_DNA"/>
</dbReference>
<feature type="compositionally biased region" description="Basic residues" evidence="1">
    <location>
        <begin position="42"/>
        <end position="57"/>
    </location>
</feature>
<proteinExistence type="predicted"/>
<sequence length="68" mass="7956">MREGDRQADRRKCTNRVSQIRYFTHHAHREKVTCDLLTRLTSRPKSHLSPPRHRGRIWRGPGSAGAPR</sequence>
<feature type="region of interest" description="Disordered" evidence="1">
    <location>
        <begin position="41"/>
        <end position="68"/>
    </location>
</feature>
<dbReference type="Proteomes" id="UP000299102">
    <property type="component" value="Unassembled WGS sequence"/>
</dbReference>
<keyword evidence="3" id="KW-1185">Reference proteome</keyword>
<accession>A0A4C1Y3Y8</accession>
<evidence type="ECO:0000313" key="3">
    <source>
        <dbReference type="Proteomes" id="UP000299102"/>
    </source>
</evidence>
<gene>
    <name evidence="2" type="ORF">EVAR_56813_1</name>
</gene>
<organism evidence="2 3">
    <name type="scientific">Eumeta variegata</name>
    <name type="common">Bagworm moth</name>
    <name type="synonym">Eumeta japonica</name>
    <dbReference type="NCBI Taxonomy" id="151549"/>
    <lineage>
        <taxon>Eukaryota</taxon>
        <taxon>Metazoa</taxon>
        <taxon>Ecdysozoa</taxon>
        <taxon>Arthropoda</taxon>
        <taxon>Hexapoda</taxon>
        <taxon>Insecta</taxon>
        <taxon>Pterygota</taxon>
        <taxon>Neoptera</taxon>
        <taxon>Endopterygota</taxon>
        <taxon>Lepidoptera</taxon>
        <taxon>Glossata</taxon>
        <taxon>Ditrysia</taxon>
        <taxon>Tineoidea</taxon>
        <taxon>Psychidae</taxon>
        <taxon>Oiketicinae</taxon>
        <taxon>Eumeta</taxon>
    </lineage>
</organism>
<evidence type="ECO:0000256" key="1">
    <source>
        <dbReference type="SAM" id="MobiDB-lite"/>
    </source>
</evidence>
<dbReference type="AlphaFoldDB" id="A0A4C1Y3Y8"/>
<protein>
    <submittedName>
        <fullName evidence="2">Uncharacterized protein</fullName>
    </submittedName>
</protein>
<name>A0A4C1Y3Y8_EUMVA</name>
<reference evidence="2 3" key="1">
    <citation type="journal article" date="2019" name="Commun. Biol.">
        <title>The bagworm genome reveals a unique fibroin gene that provides high tensile strength.</title>
        <authorList>
            <person name="Kono N."/>
            <person name="Nakamura H."/>
            <person name="Ohtoshi R."/>
            <person name="Tomita M."/>
            <person name="Numata K."/>
            <person name="Arakawa K."/>
        </authorList>
    </citation>
    <scope>NUCLEOTIDE SEQUENCE [LARGE SCALE GENOMIC DNA]</scope>
</reference>